<dbReference type="RefSeq" id="XP_014176102.1">
    <property type="nucleotide sequence ID" value="XM_014320627.1"/>
</dbReference>
<dbReference type="SUPFAM" id="SSF57850">
    <property type="entry name" value="RING/U-box"/>
    <property type="match status" value="1"/>
</dbReference>
<feature type="domain" description="TRAF-type" evidence="7">
    <location>
        <begin position="261"/>
        <end position="307"/>
    </location>
</feature>
<evidence type="ECO:0000313" key="9">
    <source>
        <dbReference type="Proteomes" id="UP000007796"/>
    </source>
</evidence>
<dbReference type="InterPro" id="IPR001841">
    <property type="entry name" value="Znf_RING"/>
</dbReference>
<protein>
    <submittedName>
        <fullName evidence="8">Traf-like signal protein</fullName>
    </submittedName>
</protein>
<evidence type="ECO:0000256" key="5">
    <source>
        <dbReference type="SAM" id="MobiDB-lite"/>
    </source>
</evidence>
<evidence type="ECO:0000256" key="4">
    <source>
        <dbReference type="PROSITE-ProRule" id="PRU00207"/>
    </source>
</evidence>
<keyword evidence="2 4" id="KW-0863">Zinc-finger</keyword>
<gene>
    <name evidence="8" type="ORF">CMQ_6941</name>
</gene>
<dbReference type="HOGENOM" id="CLU_019709_1_0_1"/>
<evidence type="ECO:0000259" key="7">
    <source>
        <dbReference type="PROSITE" id="PS50145"/>
    </source>
</evidence>
<dbReference type="EMBL" id="GL629729">
    <property type="protein sequence ID" value="EFX06620.1"/>
    <property type="molecule type" value="Genomic_DNA"/>
</dbReference>
<dbReference type="PROSITE" id="PS50145">
    <property type="entry name" value="ZF_TRAF"/>
    <property type="match status" value="1"/>
</dbReference>
<reference evidence="8 9" key="1">
    <citation type="journal article" date="2011" name="Proc. Natl. Acad. Sci. U.S.A.">
        <title>Genome and transcriptome analyses of the mountain pine beetle-fungal symbiont Grosmannia clavigera, a lodgepole pine pathogen.</title>
        <authorList>
            <person name="DiGuistini S."/>
            <person name="Wang Y."/>
            <person name="Liao N.Y."/>
            <person name="Taylor G."/>
            <person name="Tanguay P."/>
            <person name="Feau N."/>
            <person name="Henrissat B."/>
            <person name="Chan S.K."/>
            <person name="Hesse-Orce U."/>
            <person name="Alamouti S.M."/>
            <person name="Tsui C.K.M."/>
            <person name="Docking R.T."/>
            <person name="Levasseur A."/>
            <person name="Haridas S."/>
            <person name="Robertson G."/>
            <person name="Birol I."/>
            <person name="Holt R.A."/>
            <person name="Marra M.A."/>
            <person name="Hamelin R.C."/>
            <person name="Hirst M."/>
            <person name="Jones S.J.M."/>
            <person name="Bohlmann J."/>
            <person name="Breuil C."/>
        </authorList>
    </citation>
    <scope>NUCLEOTIDE SEQUENCE [LARGE SCALE GENOMIC DNA]</scope>
    <source>
        <strain evidence="9">kw1407 / UAMH 11150</strain>
    </source>
</reference>
<dbReference type="AlphaFoldDB" id="F0X6P8"/>
<dbReference type="Pfam" id="PF13923">
    <property type="entry name" value="zf-C3HC4_2"/>
    <property type="match status" value="1"/>
</dbReference>
<feature type="region of interest" description="Disordered" evidence="5">
    <location>
        <begin position="417"/>
        <end position="446"/>
    </location>
</feature>
<organism evidence="9">
    <name type="scientific">Grosmannia clavigera (strain kw1407 / UAMH 11150)</name>
    <name type="common">Blue stain fungus</name>
    <name type="synonym">Graphiocladiella clavigera</name>
    <dbReference type="NCBI Taxonomy" id="655863"/>
    <lineage>
        <taxon>Eukaryota</taxon>
        <taxon>Fungi</taxon>
        <taxon>Dikarya</taxon>
        <taxon>Ascomycota</taxon>
        <taxon>Pezizomycotina</taxon>
        <taxon>Sordariomycetes</taxon>
        <taxon>Sordariomycetidae</taxon>
        <taxon>Ophiostomatales</taxon>
        <taxon>Ophiostomataceae</taxon>
        <taxon>Leptographium</taxon>
    </lineage>
</organism>
<dbReference type="InterPro" id="IPR013083">
    <property type="entry name" value="Znf_RING/FYVE/PHD"/>
</dbReference>
<dbReference type="Pfam" id="PF02176">
    <property type="entry name" value="zf-TRAF"/>
    <property type="match status" value="1"/>
</dbReference>
<name>F0X6P8_GROCL</name>
<keyword evidence="3 4" id="KW-0862">Zinc</keyword>
<dbReference type="InParanoid" id="F0X6P8"/>
<evidence type="ECO:0000256" key="2">
    <source>
        <dbReference type="ARBA" id="ARBA00022771"/>
    </source>
</evidence>
<sequence length="579" mass="64484">MPLHTEQLLREDAIRIRTSLPVGDQNNNVAADEHHLLSHDDIPTRHNRMLDQLDELGETDEPDEIANAIEDGGVNSNDETRRSRPVQCLRPASQEGQTGAPELDWRGLEYVGHYDEHLDCAICQSPLIEPKMAKCLHSFCRECFEQMLLEDDRCPLDRKPFEPFQDSPNPVFFCSAPPMVTSLLDNLRVRCPNARCDYVCGRSLIEHHFTKDCLYTRVPCPDRTCRKLVARHATKGGRCMHKLIECDYCSRPVELAGLEDHYDTGCEQNQIVCQSCLTAIPKHRYGTHVANCPDRLVDCQYKTSGCTAVIKKKDSVEHERTCLHGMIVRMQRLHDSDMEAMKATLNESRNQVQRLEYELAARPPVGQEWALPVPPTQPHMGTGGLGTPPVPLSQPTLQPLVPVTSVSPQSAIYGAVPGGPVMANGSGDQPGTPPNDANTRQTDGLNGDDKINHLLTDLEAFNARMEILERFVGGVDTRHALHTMNELAPIREQIVDLYNNLGLMNMHVRRMTESFRQTMIKSGGEVGDAHTPSAGSAATAMNTMAAAMALKQDAERRSFYNGPIFPGRRLSDRGNPPRL</sequence>
<dbReference type="PANTHER" id="PTHR10131">
    <property type="entry name" value="TNF RECEPTOR ASSOCIATED FACTOR"/>
    <property type="match status" value="1"/>
</dbReference>
<dbReference type="InterPro" id="IPR001293">
    <property type="entry name" value="Znf_TRAF"/>
</dbReference>
<evidence type="ECO:0000313" key="8">
    <source>
        <dbReference type="EMBL" id="EFX06620.1"/>
    </source>
</evidence>
<feature type="domain" description="RING-type" evidence="6">
    <location>
        <begin position="120"/>
        <end position="158"/>
    </location>
</feature>
<dbReference type="Gene3D" id="3.30.40.10">
    <property type="entry name" value="Zinc/RING finger domain, C3HC4 (zinc finger)"/>
    <property type="match status" value="2"/>
</dbReference>
<dbReference type="SUPFAM" id="SSF49599">
    <property type="entry name" value="TRAF domain-like"/>
    <property type="match status" value="1"/>
</dbReference>
<keyword evidence="9" id="KW-1185">Reference proteome</keyword>
<feature type="compositionally biased region" description="Polar residues" evidence="5">
    <location>
        <begin position="435"/>
        <end position="444"/>
    </location>
</feature>
<dbReference type="GeneID" id="25980430"/>
<evidence type="ECO:0000256" key="3">
    <source>
        <dbReference type="ARBA" id="ARBA00022833"/>
    </source>
</evidence>
<dbReference type="SMART" id="SM00184">
    <property type="entry name" value="RING"/>
    <property type="match status" value="1"/>
</dbReference>
<proteinExistence type="predicted"/>
<feature type="region of interest" description="Disordered" evidence="5">
    <location>
        <begin position="68"/>
        <end position="101"/>
    </location>
</feature>
<dbReference type="eggNOG" id="KOG0297">
    <property type="taxonomic scope" value="Eukaryota"/>
</dbReference>
<dbReference type="OrthoDB" id="1630758at2759"/>
<evidence type="ECO:0000259" key="6">
    <source>
        <dbReference type="PROSITE" id="PS50089"/>
    </source>
</evidence>
<dbReference type="STRING" id="655863.F0X6P8"/>
<dbReference type="PROSITE" id="PS50089">
    <property type="entry name" value="ZF_RING_2"/>
    <property type="match status" value="1"/>
</dbReference>
<evidence type="ECO:0000256" key="1">
    <source>
        <dbReference type="ARBA" id="ARBA00022723"/>
    </source>
</evidence>
<feature type="zinc finger region" description="TRAF-type" evidence="4">
    <location>
        <begin position="261"/>
        <end position="307"/>
    </location>
</feature>
<dbReference type="PANTHER" id="PTHR10131:SF94">
    <property type="entry name" value="TNF RECEPTOR-ASSOCIATED FACTOR 4"/>
    <property type="match status" value="1"/>
</dbReference>
<keyword evidence="1 4" id="KW-0479">Metal-binding</keyword>
<dbReference type="GO" id="GO:0008270">
    <property type="term" value="F:zinc ion binding"/>
    <property type="evidence" value="ECO:0007669"/>
    <property type="project" value="UniProtKB-KW"/>
</dbReference>
<accession>F0X6P8</accession>
<dbReference type="Proteomes" id="UP000007796">
    <property type="component" value="Unassembled WGS sequence"/>
</dbReference>